<organism evidence="2 3">
    <name type="scientific">Ktedonosporobacter rubrisoli</name>
    <dbReference type="NCBI Taxonomy" id="2509675"/>
    <lineage>
        <taxon>Bacteria</taxon>
        <taxon>Bacillati</taxon>
        <taxon>Chloroflexota</taxon>
        <taxon>Ktedonobacteria</taxon>
        <taxon>Ktedonobacterales</taxon>
        <taxon>Ktedonosporobacteraceae</taxon>
        <taxon>Ktedonosporobacter</taxon>
    </lineage>
</organism>
<dbReference type="Gene3D" id="3.90.930.60">
    <property type="match status" value="1"/>
</dbReference>
<gene>
    <name evidence="2" type="ORF">EPA93_46300</name>
</gene>
<name>A0A4P6K4K2_KTERU</name>
<dbReference type="KEGG" id="kbs:EPA93_46300"/>
<reference evidence="2 3" key="1">
    <citation type="submission" date="2019-01" db="EMBL/GenBank/DDBJ databases">
        <title>Ktedonosporobacter rubrisoli SCAWS-G2.</title>
        <authorList>
            <person name="Huang Y."/>
            <person name="Yan B."/>
        </authorList>
    </citation>
    <scope>NUCLEOTIDE SEQUENCE [LARGE SCALE GENOMIC DNA]</scope>
    <source>
        <strain evidence="2 3">SCAWS-G2</strain>
    </source>
</reference>
<proteinExistence type="predicted"/>
<keyword evidence="3" id="KW-1185">Reference proteome</keyword>
<evidence type="ECO:0000313" key="3">
    <source>
        <dbReference type="Proteomes" id="UP000290365"/>
    </source>
</evidence>
<accession>A0A4P6K4K2</accession>
<dbReference type="OrthoDB" id="2369163at2"/>
<protein>
    <recommendedName>
        <fullName evidence="1">YcaO domain-containing protein</fullName>
    </recommendedName>
</protein>
<dbReference type="Pfam" id="PF02624">
    <property type="entry name" value="YcaO"/>
    <property type="match status" value="1"/>
</dbReference>
<evidence type="ECO:0000313" key="2">
    <source>
        <dbReference type="EMBL" id="QBD82985.1"/>
    </source>
</evidence>
<dbReference type="InterPro" id="IPR022291">
    <property type="entry name" value="Bacteriocin_synth_cyclodeHase"/>
</dbReference>
<feature type="domain" description="YcaO" evidence="1">
    <location>
        <begin position="429"/>
        <end position="736"/>
    </location>
</feature>
<dbReference type="PROSITE" id="PS51664">
    <property type="entry name" value="YCAO"/>
    <property type="match status" value="1"/>
</dbReference>
<dbReference type="RefSeq" id="WP_129894053.1">
    <property type="nucleotide sequence ID" value="NZ_CP035758.1"/>
</dbReference>
<dbReference type="Proteomes" id="UP000290365">
    <property type="component" value="Chromosome"/>
</dbReference>
<evidence type="ECO:0000259" key="1">
    <source>
        <dbReference type="PROSITE" id="PS51664"/>
    </source>
</evidence>
<dbReference type="Gene3D" id="3.40.50.720">
    <property type="entry name" value="NAD(P)-binding Rossmann-like Domain"/>
    <property type="match status" value="1"/>
</dbReference>
<dbReference type="EMBL" id="CP035758">
    <property type="protein sequence ID" value="QBD82985.1"/>
    <property type="molecule type" value="Genomic_DNA"/>
</dbReference>
<dbReference type="NCBIfam" id="TIGR03882">
    <property type="entry name" value="cyclo_dehyd_2"/>
    <property type="match status" value="1"/>
</dbReference>
<dbReference type="InterPro" id="IPR003776">
    <property type="entry name" value="YcaO-like_dom"/>
</dbReference>
<sequence>MNDTMVMRPKLKQDSVFLQVQGGAFLRSDTTAFLLKGKSIYRWLSALIPYMTGEHTLEEICAGLGPGQHEMVTQLVETLLQRGVIKNYVPEASDRLGETETNYFKSQIEFLDHFVDRPLERFKAFRESRLLLVGSGETLLSLAISLLRNGLQEIMLASSDEPIASIRSILEKEIKLLRQHDVEATLTLIDLQTLHAGISPDHFDLVAYCSDKGTLQEILAWQQRCLLVGLAFLPAVVFGEWASIGPLVEATGKPCWLCAQMRLAANEEELQSSARWRELALGRSINRNTGNCCVPQARRIGNGLAFELFKLLTGVLPAETKERILLQDLETLESYSAPLVFHPLCPSCSHMDVDIAIQQMQEIIAGKHDKEFASDEEMLLQADPLVNKRTGLFKEFIDDKLIQLPLKMSHLRAGPPTCPLAGNIAVTTFSTETLLEARSYALLEASTRYVQSLPDKRALLTGSLRQLEERGLFAVPAQQLTTWAGIASFTGETICEWSPAFALFSQRLCYIPAAAVYSLSSLNHAYLFEKTTMGSGTAATFHELLTNGVLAAHAYEEMLSVVQGHNRVVQLALEMLEDIGPTITFLIRCASHFERPYTLLEIQSETPIHIILASTTDGAAQQITAVGFALSAREAIRRALTSLVGQLQHHRYEVNIPALNESLVPGIALSADLINNKNIANELRKPDAPFEHLTHYLQEHGREAIFINLTTTDIWEKGPFMSGTVLLARINAPLRA</sequence>
<dbReference type="AlphaFoldDB" id="A0A4P6K4K2"/>